<keyword evidence="2" id="KW-0436">Ligase</keyword>
<dbReference type="OrthoDB" id="288590at2759"/>
<name>A0A553RQ79_9TELE</name>
<keyword evidence="4" id="KW-1185">Reference proteome</keyword>
<organism evidence="3 4">
    <name type="scientific">Danionella cerebrum</name>
    <dbReference type="NCBI Taxonomy" id="2873325"/>
    <lineage>
        <taxon>Eukaryota</taxon>
        <taxon>Metazoa</taxon>
        <taxon>Chordata</taxon>
        <taxon>Craniata</taxon>
        <taxon>Vertebrata</taxon>
        <taxon>Euteleostomi</taxon>
        <taxon>Actinopterygii</taxon>
        <taxon>Neopterygii</taxon>
        <taxon>Teleostei</taxon>
        <taxon>Ostariophysi</taxon>
        <taxon>Cypriniformes</taxon>
        <taxon>Danionidae</taxon>
        <taxon>Danioninae</taxon>
        <taxon>Danionella</taxon>
    </lineage>
</organism>
<reference evidence="3 4" key="1">
    <citation type="journal article" date="2019" name="Sci. Data">
        <title>Hybrid genome assembly and annotation of Danionella translucida.</title>
        <authorList>
            <person name="Kadobianskyi M."/>
            <person name="Schulze L."/>
            <person name="Schuelke M."/>
            <person name="Judkewitz B."/>
        </authorList>
    </citation>
    <scope>NUCLEOTIDE SEQUENCE [LARGE SCALE GENOMIC DNA]</scope>
    <source>
        <strain evidence="3 4">Bolton</strain>
    </source>
</reference>
<evidence type="ECO:0008006" key="5">
    <source>
        <dbReference type="Google" id="ProtNLM"/>
    </source>
</evidence>
<dbReference type="Proteomes" id="UP000316079">
    <property type="component" value="Unassembled WGS sequence"/>
</dbReference>
<comment type="similarity">
    <text evidence="1">Belongs to the ATP-dependent AMP-binding enzyme family.</text>
</comment>
<evidence type="ECO:0000256" key="1">
    <source>
        <dbReference type="ARBA" id="ARBA00006432"/>
    </source>
</evidence>
<dbReference type="EMBL" id="SRMA01000568">
    <property type="protein sequence ID" value="TRZ04344.1"/>
    <property type="molecule type" value="Genomic_DNA"/>
</dbReference>
<dbReference type="GO" id="GO:0005324">
    <property type="term" value="F:long-chain fatty acid transmembrane transporter activity"/>
    <property type="evidence" value="ECO:0007669"/>
    <property type="project" value="TreeGrafter"/>
</dbReference>
<dbReference type="SUPFAM" id="SSF56801">
    <property type="entry name" value="Acetyl-CoA synthetase-like"/>
    <property type="match status" value="1"/>
</dbReference>
<dbReference type="STRING" id="623744.A0A553RQ79"/>
<evidence type="ECO:0000313" key="3">
    <source>
        <dbReference type="EMBL" id="TRZ04344.1"/>
    </source>
</evidence>
<dbReference type="GO" id="GO:0005886">
    <property type="term" value="C:plasma membrane"/>
    <property type="evidence" value="ECO:0007669"/>
    <property type="project" value="TreeGrafter"/>
</dbReference>
<proteinExistence type="inferred from homology"/>
<gene>
    <name evidence="3" type="ORF">DNTS_027850</name>
</gene>
<evidence type="ECO:0000313" key="4">
    <source>
        <dbReference type="Proteomes" id="UP000316079"/>
    </source>
</evidence>
<comment type="caution">
    <text evidence="3">The sequence shown here is derived from an EMBL/GenBank/DDBJ whole genome shotgun (WGS) entry which is preliminary data.</text>
</comment>
<dbReference type="PANTHER" id="PTHR43107:SF4">
    <property type="entry name" value="LONG-CHAIN FATTY ACID TRANSPORT PROTEIN 2"/>
    <property type="match status" value="1"/>
</dbReference>
<dbReference type="GO" id="GO:0005789">
    <property type="term" value="C:endoplasmic reticulum membrane"/>
    <property type="evidence" value="ECO:0007669"/>
    <property type="project" value="TreeGrafter"/>
</dbReference>
<protein>
    <recommendedName>
        <fullName evidence="5">AMP-binding enzyme C-terminal domain-containing protein</fullName>
    </recommendedName>
</protein>
<evidence type="ECO:0000256" key="2">
    <source>
        <dbReference type="ARBA" id="ARBA00022598"/>
    </source>
</evidence>
<accession>A0A553RQ79</accession>
<sequence>MAAVTLKEGQDFDCVSSCSVLANYLPVYARPRFIRIQNSLEITGTFKMKKVKLVEEGFNPSFISDPLYFLDLAQKKYIPLSEEVYNSIISHDIKL</sequence>
<dbReference type="GO" id="GO:0004467">
    <property type="term" value="F:long-chain fatty acid-CoA ligase activity"/>
    <property type="evidence" value="ECO:0007669"/>
    <property type="project" value="TreeGrafter"/>
</dbReference>
<dbReference type="PANTHER" id="PTHR43107">
    <property type="entry name" value="LONG-CHAIN FATTY ACID TRANSPORT PROTEIN"/>
    <property type="match status" value="1"/>
</dbReference>
<dbReference type="AlphaFoldDB" id="A0A553RQ79"/>
<dbReference type="GO" id="GO:0044539">
    <property type="term" value="P:long-chain fatty acid import into cell"/>
    <property type="evidence" value="ECO:0007669"/>
    <property type="project" value="TreeGrafter"/>
</dbReference>